<dbReference type="GO" id="GO:0009099">
    <property type="term" value="P:L-valine biosynthetic process"/>
    <property type="evidence" value="ECO:0007669"/>
    <property type="project" value="UniProtKB-UniPathway"/>
</dbReference>
<keyword evidence="4" id="KW-0028">Amino-acid biosynthesis</keyword>
<dbReference type="InterPro" id="IPR045865">
    <property type="entry name" value="ACT-like_dom_sf"/>
</dbReference>
<evidence type="ECO:0000256" key="5">
    <source>
        <dbReference type="ARBA" id="ARBA00023304"/>
    </source>
</evidence>
<gene>
    <name evidence="7" type="ORF">MICPUCDRAFT_50997</name>
</gene>
<evidence type="ECO:0000313" key="7">
    <source>
        <dbReference type="EMBL" id="EEH54258.1"/>
    </source>
</evidence>
<feature type="domain" description="ACT" evidence="6">
    <location>
        <begin position="384"/>
        <end position="458"/>
    </location>
</feature>
<dbReference type="UniPathway" id="UPA00047">
    <property type="reaction ID" value="UER00055"/>
</dbReference>
<evidence type="ECO:0000256" key="2">
    <source>
        <dbReference type="ARBA" id="ARBA00005025"/>
    </source>
</evidence>
<keyword evidence="5" id="KW-0100">Branched-chain amino acid biosynthesis</keyword>
<organism evidence="8">
    <name type="scientific">Micromonas pusilla (strain CCMP1545)</name>
    <name type="common">Picoplanktonic green alga</name>
    <dbReference type="NCBI Taxonomy" id="564608"/>
    <lineage>
        <taxon>Eukaryota</taxon>
        <taxon>Viridiplantae</taxon>
        <taxon>Chlorophyta</taxon>
        <taxon>Mamiellophyceae</taxon>
        <taxon>Mamiellales</taxon>
        <taxon>Mamiellaceae</taxon>
        <taxon>Micromonas</taxon>
    </lineage>
</organism>
<sequence length="557" mass="59730">MAIAGMLATRAGGVAVPRVGATNKARRPRAPSLFEKRIESISSRRDASSVAHRAGPSEPAARAAAAARFDSTARAGSSRRALAVVAAAAAASVPSPTPPAPKEEVGVYGGPARLKEGLRRQTMLIYVADVTGMINRVAGVFARRGYNIESLAVGLNIDKAIFTVVVIASNDDATKLIKQINKLAKVRKVENVTDKQCVERGLMLVKVACTPEQRAEVIEMGKIFRASVVDVSNSSLTMTTTGDPGKNRAFQQACLKFGILQVARTGKLALKREPVFSETRRRRVKLMAAMKEAKAAVQGLGLDADKEYENALASRIVRVVSNVNNLGDTYAAMEGEDGVGVWDVPVLSSDFAGGAGSQQDNNIDKEYPDDIPKMDPNAKYTPHTISIVVMNKPGVLDVVTGVFARRGYNVQSLGVGPEKTFDVSRISTVVPGTYDDVTKLLKQILKVPYVISAEDITKTPYVERELMLIKVVCPRSGRGELVDLCDIFRCKVADVSEDTVTIEVSGKVSKITAMQSLLEPYGILEVARSGRVALPRDSGVDSKLLAAIEDEGDLEFA</sequence>
<reference evidence="7 8" key="1">
    <citation type="journal article" date="2009" name="Science">
        <title>Green evolution and dynamic adaptations revealed by genomes of the marine picoeukaryotes Micromonas.</title>
        <authorList>
            <person name="Worden A.Z."/>
            <person name="Lee J.H."/>
            <person name="Mock T."/>
            <person name="Rouze P."/>
            <person name="Simmons M.P."/>
            <person name="Aerts A.L."/>
            <person name="Allen A.E."/>
            <person name="Cuvelier M.L."/>
            <person name="Derelle E."/>
            <person name="Everett M.V."/>
            <person name="Foulon E."/>
            <person name="Grimwood J."/>
            <person name="Gundlach H."/>
            <person name="Henrissat B."/>
            <person name="Napoli C."/>
            <person name="McDonald S.M."/>
            <person name="Parker M.S."/>
            <person name="Rombauts S."/>
            <person name="Salamov A."/>
            <person name="Von Dassow P."/>
            <person name="Badger J.H."/>
            <person name="Coutinho P.M."/>
            <person name="Demir E."/>
            <person name="Dubchak I."/>
            <person name="Gentemann C."/>
            <person name="Eikrem W."/>
            <person name="Gready J.E."/>
            <person name="John U."/>
            <person name="Lanier W."/>
            <person name="Lindquist E.A."/>
            <person name="Lucas S."/>
            <person name="Mayer K.F."/>
            <person name="Moreau H."/>
            <person name="Not F."/>
            <person name="Otillar R."/>
            <person name="Panaud O."/>
            <person name="Pangilinan J."/>
            <person name="Paulsen I."/>
            <person name="Piegu B."/>
            <person name="Poliakov A."/>
            <person name="Robbens S."/>
            <person name="Schmutz J."/>
            <person name="Toulza E."/>
            <person name="Wyss T."/>
            <person name="Zelensky A."/>
            <person name="Zhou K."/>
            <person name="Armbrust E.V."/>
            <person name="Bhattacharya D."/>
            <person name="Goodenough U.W."/>
            <person name="Van de Peer Y."/>
            <person name="Grigoriev I.V."/>
        </authorList>
    </citation>
    <scope>NUCLEOTIDE SEQUENCE [LARGE SCALE GENOMIC DNA]</scope>
    <source>
        <strain evidence="7 8">CCMP1545</strain>
    </source>
</reference>
<dbReference type="GO" id="GO:0009097">
    <property type="term" value="P:isoleucine biosynthetic process"/>
    <property type="evidence" value="ECO:0007669"/>
    <property type="project" value="UniProtKB-UniPathway"/>
</dbReference>
<dbReference type="OMA" id="VYPIEPS"/>
<dbReference type="InterPro" id="IPR002912">
    <property type="entry name" value="ACT_dom"/>
</dbReference>
<comment type="similarity">
    <text evidence="3">Belongs to the acetolactate synthase small subunit family.</text>
</comment>
<dbReference type="UniPathway" id="UPA00049">
    <property type="reaction ID" value="UER00059"/>
</dbReference>
<dbReference type="AlphaFoldDB" id="C1N0F3"/>
<dbReference type="Pfam" id="PF22629">
    <property type="entry name" value="ACT_AHAS_ss"/>
    <property type="match status" value="2"/>
</dbReference>
<dbReference type="PROSITE" id="PS51671">
    <property type="entry name" value="ACT"/>
    <property type="match status" value="2"/>
</dbReference>
<dbReference type="SUPFAM" id="SSF55021">
    <property type="entry name" value="ACT-like"/>
    <property type="match status" value="4"/>
</dbReference>
<dbReference type="InterPro" id="IPR027271">
    <property type="entry name" value="Acetolactate_synth/TF_NikR_C"/>
</dbReference>
<proteinExistence type="inferred from homology"/>
<dbReference type="STRING" id="564608.C1N0F3"/>
<evidence type="ECO:0000256" key="1">
    <source>
        <dbReference type="ARBA" id="ARBA00004974"/>
    </source>
</evidence>
<dbReference type="eggNOG" id="KOG2663">
    <property type="taxonomic scope" value="Eukaryota"/>
</dbReference>
<dbReference type="Proteomes" id="UP000001876">
    <property type="component" value="Unassembled WGS sequence"/>
</dbReference>
<feature type="domain" description="ACT" evidence="6">
    <location>
        <begin position="122"/>
        <end position="194"/>
    </location>
</feature>
<comment type="pathway">
    <text evidence="2">Amino-acid biosynthesis; L-valine biosynthesis; L-valine from pyruvate: step 1/4.</text>
</comment>
<dbReference type="RefSeq" id="XP_003061628.1">
    <property type="nucleotide sequence ID" value="XM_003061582.1"/>
</dbReference>
<dbReference type="PANTHER" id="PTHR30239">
    <property type="entry name" value="ACETOLACTATE SYNTHASE SMALL SUBUNIT"/>
    <property type="match status" value="1"/>
</dbReference>
<evidence type="ECO:0000259" key="6">
    <source>
        <dbReference type="PROSITE" id="PS51671"/>
    </source>
</evidence>
<dbReference type="OrthoDB" id="2013116at2759"/>
<dbReference type="InterPro" id="IPR019455">
    <property type="entry name" value="Acetolactate_synth_ssu_C"/>
</dbReference>
<dbReference type="CDD" id="cd04878">
    <property type="entry name" value="ACT_AHAS"/>
    <property type="match status" value="2"/>
</dbReference>
<dbReference type="InterPro" id="IPR004789">
    <property type="entry name" value="Acetalactate_synth_ssu"/>
</dbReference>
<dbReference type="GO" id="GO:1990610">
    <property type="term" value="F:acetolactate synthase regulator activity"/>
    <property type="evidence" value="ECO:0007669"/>
    <property type="project" value="InterPro"/>
</dbReference>
<dbReference type="GO" id="GO:0003984">
    <property type="term" value="F:acetolactate synthase activity"/>
    <property type="evidence" value="ECO:0007669"/>
    <property type="project" value="TreeGrafter"/>
</dbReference>
<dbReference type="NCBIfam" id="NF008864">
    <property type="entry name" value="PRK11895.1"/>
    <property type="match status" value="2"/>
</dbReference>
<dbReference type="FunFam" id="3.30.70.1150:FF:000001">
    <property type="entry name" value="Acetolactate synthase small subunit"/>
    <property type="match status" value="1"/>
</dbReference>
<dbReference type="Pfam" id="PF10369">
    <property type="entry name" value="ALS_ss_C"/>
    <property type="match status" value="2"/>
</dbReference>
<evidence type="ECO:0000256" key="3">
    <source>
        <dbReference type="ARBA" id="ARBA00006341"/>
    </source>
</evidence>
<dbReference type="InterPro" id="IPR054480">
    <property type="entry name" value="AHAS_small-like_ACT"/>
</dbReference>
<dbReference type="GO" id="GO:0005829">
    <property type="term" value="C:cytosol"/>
    <property type="evidence" value="ECO:0007669"/>
    <property type="project" value="TreeGrafter"/>
</dbReference>
<dbReference type="Gene3D" id="3.30.70.260">
    <property type="match status" value="2"/>
</dbReference>
<name>C1N0F3_MICPC</name>
<dbReference type="PANTHER" id="PTHR30239:SF0">
    <property type="entry name" value="ACETOLACTATE SYNTHASE SMALL SUBUNIT 1, CHLOROPLASTIC"/>
    <property type="match status" value="1"/>
</dbReference>
<comment type="pathway">
    <text evidence="1">Amino-acid biosynthesis; L-isoleucine biosynthesis; L-isoleucine from 2-oxobutanoate: step 1/4.</text>
</comment>
<evidence type="ECO:0000313" key="8">
    <source>
        <dbReference type="Proteomes" id="UP000001876"/>
    </source>
</evidence>
<evidence type="ECO:0000256" key="4">
    <source>
        <dbReference type="ARBA" id="ARBA00022605"/>
    </source>
</evidence>
<dbReference type="NCBIfam" id="TIGR00119">
    <property type="entry name" value="acolac_sm"/>
    <property type="match status" value="2"/>
</dbReference>
<dbReference type="InterPro" id="IPR039557">
    <property type="entry name" value="AHAS_ACT"/>
</dbReference>
<accession>C1N0F3</accession>
<protein>
    <submittedName>
        <fullName evidence="7">Predicted protein</fullName>
    </submittedName>
</protein>
<dbReference type="Gene3D" id="3.30.70.1150">
    <property type="entry name" value="ACT-like. Chain A, domain 2"/>
    <property type="match status" value="2"/>
</dbReference>
<dbReference type="GeneID" id="9687067"/>
<keyword evidence="8" id="KW-1185">Reference proteome</keyword>
<dbReference type="EMBL" id="GG663744">
    <property type="protein sequence ID" value="EEH54258.1"/>
    <property type="molecule type" value="Genomic_DNA"/>
</dbReference>
<dbReference type="KEGG" id="mpp:MICPUCDRAFT_50997"/>